<dbReference type="Proteomes" id="UP000553193">
    <property type="component" value="Unassembled WGS sequence"/>
</dbReference>
<reference evidence="2 3" key="1">
    <citation type="submission" date="2020-08" db="EMBL/GenBank/DDBJ databases">
        <title>Genomic Encyclopedia of Type Strains, Phase IV (KMG-IV): sequencing the most valuable type-strain genomes for metagenomic binning, comparative biology and taxonomic classification.</title>
        <authorList>
            <person name="Goeker M."/>
        </authorList>
    </citation>
    <scope>NUCLEOTIDE SEQUENCE [LARGE SCALE GENOMIC DNA]</scope>
    <source>
        <strain evidence="2 3">DSM 19979</strain>
    </source>
</reference>
<evidence type="ECO:0000313" key="2">
    <source>
        <dbReference type="EMBL" id="MBB3899733.1"/>
    </source>
</evidence>
<dbReference type="PROSITE" id="PS50983">
    <property type="entry name" value="FE_B12_PBP"/>
    <property type="match status" value="1"/>
</dbReference>
<dbReference type="AlphaFoldDB" id="A0A840AGP8"/>
<keyword evidence="3" id="KW-1185">Reference proteome</keyword>
<gene>
    <name evidence="2" type="ORF">GGQ83_003193</name>
</gene>
<accession>A0A840AGP8</accession>
<dbReference type="PANTHER" id="PTHR30535:SF34">
    <property type="entry name" value="MOLYBDATE-BINDING PROTEIN MOLA"/>
    <property type="match status" value="1"/>
</dbReference>
<evidence type="ECO:0000259" key="1">
    <source>
        <dbReference type="PROSITE" id="PS50983"/>
    </source>
</evidence>
<dbReference type="Pfam" id="PF01497">
    <property type="entry name" value="Peripla_BP_2"/>
    <property type="match status" value="1"/>
</dbReference>
<sequence>MLAAIGALDRVVGIEAYTHFPPEVQGLPLVGGRLGFSAEAIARLEADLVVMTPARNAAHALTEPMTRIGVPVLVVTHRDLPQVFANLRLLGMATGQEGVAEALVARLEARLGAVRARLAGRAPVRVFMETSSTGRGVYGTLRPGSYSFDAIRLAGGESVFPELSANGPPLVSGEAILRADPAFYLVAGRPDQAAEVPRRTAFAALSAVRAGRVHVVSRAQFLIPGPRVVDGVESLAQLLHGTAA</sequence>
<name>A0A840AGP8_9PROT</name>
<protein>
    <submittedName>
        <fullName evidence="2">Iron complex transport system substrate-binding protein</fullName>
    </submittedName>
</protein>
<dbReference type="Gene3D" id="3.40.50.1980">
    <property type="entry name" value="Nitrogenase molybdenum iron protein domain"/>
    <property type="match status" value="2"/>
</dbReference>
<dbReference type="InterPro" id="IPR002491">
    <property type="entry name" value="ABC_transptr_periplasmic_BD"/>
</dbReference>
<feature type="domain" description="Fe/B12 periplasmic-binding" evidence="1">
    <location>
        <begin position="1"/>
        <end position="243"/>
    </location>
</feature>
<organism evidence="2 3">
    <name type="scientific">Roseococcus suduntuyensis</name>
    <dbReference type="NCBI Taxonomy" id="455361"/>
    <lineage>
        <taxon>Bacteria</taxon>
        <taxon>Pseudomonadati</taxon>
        <taxon>Pseudomonadota</taxon>
        <taxon>Alphaproteobacteria</taxon>
        <taxon>Acetobacterales</taxon>
        <taxon>Roseomonadaceae</taxon>
        <taxon>Roseococcus</taxon>
    </lineage>
</organism>
<dbReference type="EMBL" id="JACIDJ010000006">
    <property type="protein sequence ID" value="MBB3899733.1"/>
    <property type="molecule type" value="Genomic_DNA"/>
</dbReference>
<evidence type="ECO:0000313" key="3">
    <source>
        <dbReference type="Proteomes" id="UP000553193"/>
    </source>
</evidence>
<dbReference type="SUPFAM" id="SSF53807">
    <property type="entry name" value="Helical backbone' metal receptor"/>
    <property type="match status" value="1"/>
</dbReference>
<proteinExistence type="predicted"/>
<comment type="caution">
    <text evidence="2">The sequence shown here is derived from an EMBL/GenBank/DDBJ whole genome shotgun (WGS) entry which is preliminary data.</text>
</comment>
<dbReference type="PANTHER" id="PTHR30535">
    <property type="entry name" value="VITAMIN B12-BINDING PROTEIN"/>
    <property type="match status" value="1"/>
</dbReference>
<dbReference type="InterPro" id="IPR050902">
    <property type="entry name" value="ABC_Transporter_SBP"/>
</dbReference>